<keyword evidence="5" id="KW-0677">Repeat</keyword>
<evidence type="ECO:0000256" key="9">
    <source>
        <dbReference type="ARBA" id="ARBA00023121"/>
    </source>
</evidence>
<comment type="subcellular location">
    <subcellularLocation>
        <location evidence="1">Membrane</location>
    </subcellularLocation>
</comment>
<dbReference type="SUPFAM" id="SSF49562">
    <property type="entry name" value="C2 domain (Calcium/lipid-binding domain, CaLB)"/>
    <property type="match status" value="1"/>
</dbReference>
<name>A0A553PL35_TIGCA</name>
<keyword evidence="15" id="KW-1185">Reference proteome</keyword>
<evidence type="ECO:0000256" key="12">
    <source>
        <dbReference type="SAM" id="Phobius"/>
    </source>
</evidence>
<reference evidence="14 15" key="1">
    <citation type="journal article" date="2018" name="Nat. Ecol. Evol.">
        <title>Genomic signatures of mitonuclear coevolution across populations of Tigriopus californicus.</title>
        <authorList>
            <person name="Barreto F.S."/>
            <person name="Watson E.T."/>
            <person name="Lima T.G."/>
            <person name="Willett C.S."/>
            <person name="Edmands S."/>
            <person name="Li W."/>
            <person name="Burton R.S."/>
        </authorList>
    </citation>
    <scope>NUCLEOTIDE SEQUENCE [LARGE SCALE GENOMIC DNA]</scope>
    <source>
        <strain evidence="14 15">San Diego</strain>
    </source>
</reference>
<dbReference type="InterPro" id="IPR035892">
    <property type="entry name" value="C2_domain_sf"/>
</dbReference>
<dbReference type="GO" id="GO:0008429">
    <property type="term" value="F:phosphatidylethanolamine binding"/>
    <property type="evidence" value="ECO:0007669"/>
    <property type="project" value="TreeGrafter"/>
</dbReference>
<feature type="region of interest" description="Disordered" evidence="11">
    <location>
        <begin position="36"/>
        <end position="94"/>
    </location>
</feature>
<dbReference type="GO" id="GO:0005509">
    <property type="term" value="F:calcium ion binding"/>
    <property type="evidence" value="ECO:0007669"/>
    <property type="project" value="TreeGrafter"/>
</dbReference>
<dbReference type="STRING" id="6832.A0A553PL35"/>
<dbReference type="Pfam" id="PF17047">
    <property type="entry name" value="SMP_LBD"/>
    <property type="match status" value="1"/>
</dbReference>
<dbReference type="Proteomes" id="UP000318571">
    <property type="component" value="Chromosome 11"/>
</dbReference>
<feature type="compositionally biased region" description="Basic and acidic residues" evidence="11">
    <location>
        <begin position="43"/>
        <end position="56"/>
    </location>
</feature>
<evidence type="ECO:0000313" key="14">
    <source>
        <dbReference type="EMBL" id="TRY78388.1"/>
    </source>
</evidence>
<dbReference type="GO" id="GO:0035091">
    <property type="term" value="F:phosphatidylinositol binding"/>
    <property type="evidence" value="ECO:0007669"/>
    <property type="project" value="TreeGrafter"/>
</dbReference>
<dbReference type="GO" id="GO:0005789">
    <property type="term" value="C:endoplasmic reticulum membrane"/>
    <property type="evidence" value="ECO:0007669"/>
    <property type="project" value="TreeGrafter"/>
</dbReference>
<evidence type="ECO:0000256" key="10">
    <source>
        <dbReference type="ARBA" id="ARBA00023136"/>
    </source>
</evidence>
<feature type="compositionally biased region" description="Basic and acidic residues" evidence="11">
    <location>
        <begin position="77"/>
        <end position="87"/>
    </location>
</feature>
<keyword evidence="2" id="KW-0813">Transport</keyword>
<evidence type="ECO:0000313" key="15">
    <source>
        <dbReference type="Proteomes" id="UP000318571"/>
    </source>
</evidence>
<comment type="caution">
    <text evidence="14">The sequence shown here is derived from an EMBL/GenBank/DDBJ whole genome shotgun (WGS) entry which is preliminary data.</text>
</comment>
<evidence type="ECO:0000256" key="1">
    <source>
        <dbReference type="ARBA" id="ARBA00004370"/>
    </source>
</evidence>
<keyword evidence="3 12" id="KW-0812">Transmembrane</keyword>
<keyword evidence="8" id="KW-0445">Lipid transport</keyword>
<dbReference type="PROSITE" id="PS51847">
    <property type="entry name" value="SMP"/>
    <property type="match status" value="1"/>
</dbReference>
<dbReference type="OMA" id="RFIENMW"/>
<keyword evidence="7 12" id="KW-1133">Transmembrane helix</keyword>
<evidence type="ECO:0000256" key="5">
    <source>
        <dbReference type="ARBA" id="ARBA00022737"/>
    </source>
</evidence>
<feature type="domain" description="SMP-LTD" evidence="13">
    <location>
        <begin position="178"/>
        <end position="356"/>
    </location>
</feature>
<gene>
    <name evidence="14" type="ORF">TCAL_07186</name>
</gene>
<dbReference type="AlphaFoldDB" id="A0A553PL35"/>
<feature type="transmembrane region" description="Helical" evidence="12">
    <location>
        <begin position="104"/>
        <end position="137"/>
    </location>
</feature>
<organism evidence="14 15">
    <name type="scientific">Tigriopus californicus</name>
    <name type="common">Marine copepod</name>
    <dbReference type="NCBI Taxonomy" id="6832"/>
    <lineage>
        <taxon>Eukaryota</taxon>
        <taxon>Metazoa</taxon>
        <taxon>Ecdysozoa</taxon>
        <taxon>Arthropoda</taxon>
        <taxon>Crustacea</taxon>
        <taxon>Multicrustacea</taxon>
        <taxon>Hexanauplia</taxon>
        <taxon>Copepoda</taxon>
        <taxon>Harpacticoida</taxon>
        <taxon>Harpacticidae</taxon>
        <taxon>Tigriopus</taxon>
    </lineage>
</organism>
<dbReference type="PANTHER" id="PTHR45761">
    <property type="entry name" value="EXTENDED SYNAPTOTAGMIN-LIKE PROTEIN 2, ISOFORM C"/>
    <property type="match status" value="1"/>
</dbReference>
<evidence type="ECO:0000259" key="13">
    <source>
        <dbReference type="PROSITE" id="PS51847"/>
    </source>
</evidence>
<dbReference type="GO" id="GO:0005544">
    <property type="term" value="F:calcium-dependent phospholipid binding"/>
    <property type="evidence" value="ECO:0007669"/>
    <property type="project" value="TreeGrafter"/>
</dbReference>
<sequence>MATEEEKALTANLLKDHTKEKAKAQFDKLTNIVQGSTAQVKKTTHDMAEKAEDLKEKTKKTILGRQEENDDSVPSQDEIHDPEEPGRTKKSNLPKPTKRQVVEFISYISVCILVYILGYMHYTFLLIFIPVLLYVIYVHQKVIKNEKALLFKAISEEGEEHALRARLKEFPSWFNFPDVERVEWINEMAKIFWPHISDYGDRILRLQVEPVAREALEKYRLWGFKFRQIQFGRMPPRITGVKVYNTNNREEVIMDLDVEYFGDADISISLMRIIASVGDVQVEGKLRIILKPLIGDVPIVGGIQMFFVKPPLINFDLGGVASVLDFPGLNSMLREAIQDQIAQRMLIPNKIAIVLTDKVSAEDDDDFLGQARINVSVIVKEHILDSWVTLDGVESGQVRLKLYWLPTSKNETDYRASKGSKHSRAILMFYLDSCTLRPIYGMNQAIKLKISVGPDEKESSTAIGTKYVFQQGFTFFLSEVDGEILHIKVMDAEDDDNVLVLYNFSVAQLQLEEQLGRKTQTYDFPDGNGWIKFAMRLKYLVTPSKSARDHFVMQRASNVAGVSKKFVEGAARNFGSRTSGLAKGVGSGTSSAVKSFGTATSGAMNFLKKSPRVPHKNGEALLETNLDEDNDTFDNDIPKGKLPSTYVADLGGSEPDLEHLDDTDKRQNENVRRRLSDNFRYFKK</sequence>
<evidence type="ECO:0000256" key="3">
    <source>
        <dbReference type="ARBA" id="ARBA00022692"/>
    </source>
</evidence>
<dbReference type="CDD" id="cd21670">
    <property type="entry name" value="SMP_ESyt"/>
    <property type="match status" value="1"/>
</dbReference>
<evidence type="ECO:0000256" key="6">
    <source>
        <dbReference type="ARBA" id="ARBA00022837"/>
    </source>
</evidence>
<dbReference type="GO" id="GO:0031210">
    <property type="term" value="F:phosphatidylcholine binding"/>
    <property type="evidence" value="ECO:0007669"/>
    <property type="project" value="TreeGrafter"/>
</dbReference>
<evidence type="ECO:0000256" key="2">
    <source>
        <dbReference type="ARBA" id="ARBA00022448"/>
    </source>
</evidence>
<protein>
    <recommendedName>
        <fullName evidence="13">SMP-LTD domain-containing protein</fullName>
    </recommendedName>
</protein>
<dbReference type="InterPro" id="IPR051634">
    <property type="entry name" value="Extended_Synaptotagmin"/>
</dbReference>
<evidence type="ECO:0000256" key="8">
    <source>
        <dbReference type="ARBA" id="ARBA00023055"/>
    </source>
</evidence>
<dbReference type="GO" id="GO:0006869">
    <property type="term" value="P:lipid transport"/>
    <property type="evidence" value="ECO:0007669"/>
    <property type="project" value="UniProtKB-KW"/>
</dbReference>
<dbReference type="PANTHER" id="PTHR45761:SF1">
    <property type="entry name" value="EXTENDED SYNAPTOTAGMIN-LIKE PROTEIN 2, ISOFORM C"/>
    <property type="match status" value="1"/>
</dbReference>
<keyword evidence="9" id="KW-0446">Lipid-binding</keyword>
<evidence type="ECO:0000256" key="4">
    <source>
        <dbReference type="ARBA" id="ARBA00022723"/>
    </source>
</evidence>
<accession>A0A553PL35</accession>
<evidence type="ECO:0000256" key="7">
    <source>
        <dbReference type="ARBA" id="ARBA00022989"/>
    </source>
</evidence>
<keyword evidence="4" id="KW-0479">Metal-binding</keyword>
<keyword evidence="10 12" id="KW-0472">Membrane</keyword>
<dbReference type="InterPro" id="IPR039010">
    <property type="entry name" value="Synaptotagmin_SMP"/>
</dbReference>
<dbReference type="Gene3D" id="2.60.40.150">
    <property type="entry name" value="C2 domain"/>
    <property type="match status" value="1"/>
</dbReference>
<keyword evidence="6" id="KW-0106">Calcium</keyword>
<evidence type="ECO:0000256" key="11">
    <source>
        <dbReference type="SAM" id="MobiDB-lite"/>
    </source>
</evidence>
<dbReference type="InterPro" id="IPR031468">
    <property type="entry name" value="SMP_LBD"/>
</dbReference>
<dbReference type="EMBL" id="VCGU01000003">
    <property type="protein sequence ID" value="TRY78388.1"/>
    <property type="molecule type" value="Genomic_DNA"/>
</dbReference>
<proteinExistence type="predicted"/>